<evidence type="ECO:0000313" key="2">
    <source>
        <dbReference type="Proteomes" id="UP000515369"/>
    </source>
</evidence>
<dbReference type="EMBL" id="CP059732">
    <property type="protein sequence ID" value="QMW00431.1"/>
    <property type="molecule type" value="Genomic_DNA"/>
</dbReference>
<gene>
    <name evidence="1" type="ORF">H3H32_20725</name>
</gene>
<dbReference type="Pfam" id="PF06296">
    <property type="entry name" value="RelE"/>
    <property type="match status" value="1"/>
</dbReference>
<sequence length="113" mass="12719">MANRVTLTTYFESRYKRLVKKFVSLESELDDLIETISETPKTGEPLGSGLYKVRLASKSKGKGKSGGFRVITYLLTEAEEGIDIYLITIYDKSEESSIKKDVLLKIVETLFGE</sequence>
<dbReference type="PIRSF" id="PIRSF039032">
    <property type="entry name" value="HigB-2"/>
    <property type="match status" value="1"/>
</dbReference>
<dbReference type="KEGG" id="sfol:H3H32_20725"/>
<accession>A0A7G5GNI9</accession>
<dbReference type="InterPro" id="IPR009387">
    <property type="entry name" value="HigB-2"/>
</dbReference>
<keyword evidence="2" id="KW-1185">Reference proteome</keyword>
<reference evidence="1 2" key="1">
    <citation type="submission" date="2020-07" db="EMBL/GenBank/DDBJ databases">
        <title>Spirosoma foliorum sp. nov., isolated from the leaves on the Nejang mountain Korea, Republic of.</title>
        <authorList>
            <person name="Ho H."/>
            <person name="Lee Y.-J."/>
            <person name="Nurcahyanto D.-A."/>
            <person name="Kim S.-G."/>
        </authorList>
    </citation>
    <scope>NUCLEOTIDE SEQUENCE [LARGE SCALE GENOMIC DNA]</scope>
    <source>
        <strain evidence="1 2">PL0136</strain>
    </source>
</reference>
<evidence type="ECO:0000313" key="1">
    <source>
        <dbReference type="EMBL" id="QMW00431.1"/>
    </source>
</evidence>
<dbReference type="RefSeq" id="WP_182457547.1">
    <property type="nucleotide sequence ID" value="NZ_CP059732.1"/>
</dbReference>
<dbReference type="Proteomes" id="UP000515369">
    <property type="component" value="Chromosome"/>
</dbReference>
<proteinExistence type="predicted"/>
<dbReference type="AlphaFoldDB" id="A0A7G5GNI9"/>
<name>A0A7G5GNI9_9BACT</name>
<protein>
    <submittedName>
        <fullName evidence="1">Type II toxin-antitoxin system RelE/ParE family toxin</fullName>
    </submittedName>
</protein>
<organism evidence="1 2">
    <name type="scientific">Spirosoma foliorum</name>
    <dbReference type="NCBI Taxonomy" id="2710596"/>
    <lineage>
        <taxon>Bacteria</taxon>
        <taxon>Pseudomonadati</taxon>
        <taxon>Bacteroidota</taxon>
        <taxon>Cytophagia</taxon>
        <taxon>Cytophagales</taxon>
        <taxon>Cytophagaceae</taxon>
        <taxon>Spirosoma</taxon>
    </lineage>
</organism>